<dbReference type="AlphaFoldDB" id="A0A7J6WGV0"/>
<reference evidence="3 4" key="1">
    <citation type="submission" date="2020-06" db="EMBL/GenBank/DDBJ databases">
        <title>Transcriptomic and genomic resources for Thalictrum thalictroides and T. hernandezii: Facilitating candidate gene discovery in an emerging model plant lineage.</title>
        <authorList>
            <person name="Arias T."/>
            <person name="Riano-Pachon D.M."/>
            <person name="Di Stilio V.S."/>
        </authorList>
    </citation>
    <scope>NUCLEOTIDE SEQUENCE [LARGE SCALE GENOMIC DNA]</scope>
    <source>
        <strain evidence="4">cv. WT478/WT964</strain>
        <tissue evidence="3">Leaves</tissue>
    </source>
</reference>
<sequence>MSSTQGVERSESEVSESGKPRIHWVGNPSLNQFYIELCLRELDQRGRGGSSLTSNSWNKISKEIKDEFGVTTTQKNLKNRWDYLKKSYTAWTKLMNATRHGYNEVTRTFNWSHEQWNAFLVKVPDASKFRDKPLEFENELRTLFDSVHSTGGINWNPARKGMPNDSRPLETENQETNLPDEESTQSAQQFPL</sequence>
<dbReference type="PANTHER" id="PTHR31704">
    <property type="entry name" value="MYB/SANT-LIKE DNA-BINDING DOMAIN PROTEIN-RELATED"/>
    <property type="match status" value="1"/>
</dbReference>
<dbReference type="OrthoDB" id="1910266at2759"/>
<dbReference type="EMBL" id="JABWDY010016384">
    <property type="protein sequence ID" value="KAF5196147.1"/>
    <property type="molecule type" value="Genomic_DNA"/>
</dbReference>
<organism evidence="3 4">
    <name type="scientific">Thalictrum thalictroides</name>
    <name type="common">Rue-anemone</name>
    <name type="synonym">Anemone thalictroides</name>
    <dbReference type="NCBI Taxonomy" id="46969"/>
    <lineage>
        <taxon>Eukaryota</taxon>
        <taxon>Viridiplantae</taxon>
        <taxon>Streptophyta</taxon>
        <taxon>Embryophyta</taxon>
        <taxon>Tracheophyta</taxon>
        <taxon>Spermatophyta</taxon>
        <taxon>Magnoliopsida</taxon>
        <taxon>Ranunculales</taxon>
        <taxon>Ranunculaceae</taxon>
        <taxon>Thalictroideae</taxon>
        <taxon>Thalictrum</taxon>
    </lineage>
</organism>
<feature type="domain" description="Myb/SANT-like" evidence="2">
    <location>
        <begin position="27"/>
        <end position="118"/>
    </location>
</feature>
<comment type="caution">
    <text evidence="3">The sequence shown here is derived from an EMBL/GenBank/DDBJ whole genome shotgun (WGS) entry which is preliminary data.</text>
</comment>
<dbReference type="PANTHER" id="PTHR31704:SF37">
    <property type="entry name" value="HEAT SHOCK PROTEIN"/>
    <property type="match status" value="1"/>
</dbReference>
<dbReference type="Proteomes" id="UP000554482">
    <property type="component" value="Unassembled WGS sequence"/>
</dbReference>
<feature type="region of interest" description="Disordered" evidence="1">
    <location>
        <begin position="1"/>
        <end position="21"/>
    </location>
</feature>
<accession>A0A7J6WGV0</accession>
<proteinExistence type="predicted"/>
<evidence type="ECO:0000256" key="1">
    <source>
        <dbReference type="SAM" id="MobiDB-lite"/>
    </source>
</evidence>
<gene>
    <name evidence="3" type="ORF">FRX31_014266</name>
</gene>
<evidence type="ECO:0000313" key="3">
    <source>
        <dbReference type="EMBL" id="KAF5196147.1"/>
    </source>
</evidence>
<dbReference type="InterPro" id="IPR024752">
    <property type="entry name" value="Myb/SANT-like_dom"/>
</dbReference>
<name>A0A7J6WGV0_THATH</name>
<keyword evidence="4" id="KW-1185">Reference proteome</keyword>
<evidence type="ECO:0000259" key="2">
    <source>
        <dbReference type="Pfam" id="PF12776"/>
    </source>
</evidence>
<evidence type="ECO:0000313" key="4">
    <source>
        <dbReference type="Proteomes" id="UP000554482"/>
    </source>
</evidence>
<protein>
    <recommendedName>
        <fullName evidence="2">Myb/SANT-like domain-containing protein</fullName>
    </recommendedName>
</protein>
<feature type="compositionally biased region" description="Basic and acidic residues" evidence="1">
    <location>
        <begin position="8"/>
        <end position="19"/>
    </location>
</feature>
<dbReference type="Pfam" id="PF12776">
    <property type="entry name" value="Myb_DNA-bind_3"/>
    <property type="match status" value="1"/>
</dbReference>
<feature type="region of interest" description="Disordered" evidence="1">
    <location>
        <begin position="152"/>
        <end position="192"/>
    </location>
</feature>